<evidence type="ECO:0000313" key="3">
    <source>
        <dbReference type="Proteomes" id="UP000501379"/>
    </source>
</evidence>
<gene>
    <name evidence="2" type="ORF">HNE05_19855</name>
</gene>
<dbReference type="PROSITE" id="PS00409">
    <property type="entry name" value="PROKAR_NTER_METHYL"/>
    <property type="match status" value="1"/>
</dbReference>
<dbReference type="EMBL" id="CP053697">
    <property type="protein sequence ID" value="QKE65516.1"/>
    <property type="molecule type" value="Genomic_DNA"/>
</dbReference>
<keyword evidence="3" id="KW-1185">Reference proteome</keyword>
<dbReference type="AlphaFoldDB" id="A0A6M8G0D1"/>
<evidence type="ECO:0000256" key="1">
    <source>
        <dbReference type="SAM" id="Phobius"/>
    </source>
</evidence>
<reference evidence="2" key="1">
    <citation type="submission" date="2020-07" db="EMBL/GenBank/DDBJ databases">
        <title>Nitrate ammonifying Pseudomonas campi sp. nov. isolated from German agricultural grassland.</title>
        <authorList>
            <person name="Timsy T."/>
            <person name="Ulrich A."/>
            <person name="Spanner T."/>
            <person name="Foesel B."/>
            <person name="Kolb S."/>
            <person name="Horn M.A."/>
            <person name="Behrendt U."/>
        </authorList>
    </citation>
    <scope>NUCLEOTIDE SEQUENCE</scope>
    <source>
        <strain evidence="2">S1-A32-2</strain>
    </source>
</reference>
<accession>A0A6M8G0D1</accession>
<keyword evidence="1" id="KW-1133">Transmembrane helix</keyword>
<dbReference type="Gene3D" id="3.30.700.10">
    <property type="entry name" value="Glycoprotein, Type 4 Pilin"/>
    <property type="match status" value="1"/>
</dbReference>
<dbReference type="Proteomes" id="UP000501379">
    <property type="component" value="Chromosome"/>
</dbReference>
<dbReference type="InterPro" id="IPR012902">
    <property type="entry name" value="N_methyl_site"/>
</dbReference>
<dbReference type="InterPro" id="IPR045584">
    <property type="entry name" value="Pilin-like"/>
</dbReference>
<dbReference type="Pfam" id="PF07963">
    <property type="entry name" value="N_methyl"/>
    <property type="match status" value="1"/>
</dbReference>
<sequence>MTYPPAGVGASSAREWSCVTASRAELAPTNAAFAAKSLALCPRAVRGFTLVELVMVIALAGVVAVLISTVMSNPLQSFVDQSRRAELVDLAAGALNRMARDVRLAVPNSLVHSGDTIQMLSIANAGRYRANQPDASGARQDPPACSATGLCTIDVLTPITPLSTTTPHWLIIYNTNTTELDDTASPSVISPKAFTWSGGSLSATLPGFRFKYASPQHRFYLANEVVGYRCDGGGRLWRSVSPNLDGSGATESLLVNSVSACSFSYASATNTRSGLLTIRLSLTQDDETITLLQQVHVDNAP</sequence>
<dbReference type="NCBIfam" id="TIGR02532">
    <property type="entry name" value="IV_pilin_GFxxxE"/>
    <property type="match status" value="1"/>
</dbReference>
<evidence type="ECO:0000313" key="2">
    <source>
        <dbReference type="EMBL" id="QKE65516.1"/>
    </source>
</evidence>
<keyword evidence="1" id="KW-0812">Transmembrane</keyword>
<keyword evidence="1" id="KW-0472">Membrane</keyword>
<feature type="transmembrane region" description="Helical" evidence="1">
    <location>
        <begin position="50"/>
        <end position="71"/>
    </location>
</feature>
<protein>
    <submittedName>
        <fullName evidence="2">Type II secretion system protein</fullName>
    </submittedName>
</protein>
<organism evidence="2 3">
    <name type="scientific">Aquipseudomonas campi</name>
    <dbReference type="NCBI Taxonomy" id="2731681"/>
    <lineage>
        <taxon>Bacteria</taxon>
        <taxon>Pseudomonadati</taxon>
        <taxon>Pseudomonadota</taxon>
        <taxon>Gammaproteobacteria</taxon>
        <taxon>Pseudomonadales</taxon>
        <taxon>Pseudomonadaceae</taxon>
        <taxon>Aquipseudomonas</taxon>
    </lineage>
</organism>
<proteinExistence type="predicted"/>
<dbReference type="KEGG" id="pcam:HNE05_19855"/>
<dbReference type="SUPFAM" id="SSF54523">
    <property type="entry name" value="Pili subunits"/>
    <property type="match status" value="1"/>
</dbReference>
<name>A0A6M8G0D1_9GAMM</name>